<sequence>MSVIRRLAPKLCPKCQAPGSLFIDDDRKLTCRLCGWKDGQTEAEKAPPPPQRKKLDYPLSYGTIHPGAVDRWTQAKFNSGIDAVRMERYDEAIRSFEQAIENQHDFLDGHLWLARLYDDPEAKRKHYGILIAYRPNHEEAVRELMVLNGQMTAEEADRTVEGRDQVVIATDAPVKATADVIKCSVCGSDELEHYEGEPFATCKTCGHRERVMDMEHGGTYGMKSFIMTMLKQRGQAAKWDVGTRFLHCNNCGAERTIPATVLNEVCPFCGSNHVIHKDALDSFLEPDGLLPFRVPQEQAEEAIWQAVESRVERLKGIFVNNKANQMLMNGVYVPIWYFDTVWQVKRTVRDKKTMAYDRRNRIQAQLSVRTEDLTEAENNWPVPAFKSPNPGLVRRLGQFHLTQVQPYDARLLGPHTAEIYSLGFDRASMKARGEISKLIRQRQSGVPRNDEEVTVTSLLTSMQFRLVLAPIWVATITEDDNDVRVGLVHGQTGKAVLGKAQKPTMI</sequence>
<dbReference type="AlphaFoldDB" id="A0A7S8IG30"/>
<evidence type="ECO:0000313" key="3">
    <source>
        <dbReference type="Proteomes" id="UP000594468"/>
    </source>
</evidence>
<organism evidence="2 3">
    <name type="scientific">Phototrophicus methaneseepsis</name>
    <dbReference type="NCBI Taxonomy" id="2710758"/>
    <lineage>
        <taxon>Bacteria</taxon>
        <taxon>Bacillati</taxon>
        <taxon>Chloroflexota</taxon>
        <taxon>Candidatus Thermofontia</taxon>
        <taxon>Phototrophicales</taxon>
        <taxon>Phototrophicaceae</taxon>
        <taxon>Phototrophicus</taxon>
    </lineage>
</organism>
<protein>
    <recommendedName>
        <fullName evidence="4">Tetratricopeptide repeat protein</fullName>
    </recommendedName>
</protein>
<dbReference type="InterPro" id="IPR011990">
    <property type="entry name" value="TPR-like_helical_dom_sf"/>
</dbReference>
<evidence type="ECO:0008006" key="4">
    <source>
        <dbReference type="Google" id="ProtNLM"/>
    </source>
</evidence>
<evidence type="ECO:0000256" key="1">
    <source>
        <dbReference type="PROSITE-ProRule" id="PRU00339"/>
    </source>
</evidence>
<dbReference type="Proteomes" id="UP000594468">
    <property type="component" value="Chromosome"/>
</dbReference>
<reference evidence="2 3" key="1">
    <citation type="submission" date="2020-02" db="EMBL/GenBank/DDBJ databases">
        <authorList>
            <person name="Zheng R.K."/>
            <person name="Sun C.M."/>
        </authorList>
    </citation>
    <scope>NUCLEOTIDE SEQUENCE [LARGE SCALE GENOMIC DNA]</scope>
    <source>
        <strain evidence="3">rifampicinis</strain>
    </source>
</reference>
<dbReference type="RefSeq" id="WP_195172285.1">
    <property type="nucleotide sequence ID" value="NZ_CP062983.1"/>
</dbReference>
<dbReference type="EMBL" id="CP062983">
    <property type="protein sequence ID" value="QPC84222.1"/>
    <property type="molecule type" value="Genomic_DNA"/>
</dbReference>
<dbReference type="KEGG" id="pmet:G4Y79_07570"/>
<dbReference type="Gene3D" id="1.25.40.10">
    <property type="entry name" value="Tetratricopeptide repeat domain"/>
    <property type="match status" value="1"/>
</dbReference>
<feature type="repeat" description="TPR" evidence="1">
    <location>
        <begin position="73"/>
        <end position="106"/>
    </location>
</feature>
<evidence type="ECO:0000313" key="2">
    <source>
        <dbReference type="EMBL" id="QPC84222.1"/>
    </source>
</evidence>
<dbReference type="SUPFAM" id="SSF48452">
    <property type="entry name" value="TPR-like"/>
    <property type="match status" value="1"/>
</dbReference>
<dbReference type="PROSITE" id="PS50005">
    <property type="entry name" value="TPR"/>
    <property type="match status" value="1"/>
</dbReference>
<dbReference type="InterPro" id="IPR019734">
    <property type="entry name" value="TPR_rpt"/>
</dbReference>
<keyword evidence="3" id="KW-1185">Reference proteome</keyword>
<proteinExistence type="predicted"/>
<gene>
    <name evidence="2" type="ORF">G4Y79_07570</name>
</gene>
<accession>A0A7S8IG30</accession>
<keyword evidence="1" id="KW-0802">TPR repeat</keyword>
<name>A0A7S8IG30_9CHLR</name>